<feature type="domain" description="MARVEL" evidence="6">
    <location>
        <begin position="6"/>
        <end position="139"/>
    </location>
</feature>
<dbReference type="OrthoDB" id="5423111at2759"/>
<dbReference type="VEuPathDB" id="FungiDB:B1J91_L08448g"/>
<dbReference type="VEuPathDB" id="FungiDB:GWK60_L06699"/>
<evidence type="ECO:0000313" key="8">
    <source>
        <dbReference type="EMBL" id="KTB12747.1"/>
    </source>
</evidence>
<evidence type="ECO:0000256" key="5">
    <source>
        <dbReference type="SAM" id="Phobius"/>
    </source>
</evidence>
<dbReference type="AlphaFoldDB" id="A0A0W0ENY3"/>
<dbReference type="PANTHER" id="PTHR28165">
    <property type="entry name" value="NON-CLASSICAL EXPORT PROTEIN 2-RELATED"/>
    <property type="match status" value="1"/>
</dbReference>
<keyword evidence="2 5" id="KW-0812">Transmembrane</keyword>
<comment type="subcellular location">
    <subcellularLocation>
        <location evidence="1">Membrane</location>
        <topology evidence="1">Multi-pass membrane protein</topology>
    </subcellularLocation>
</comment>
<feature type="transmembrane region" description="Helical" evidence="5">
    <location>
        <begin position="123"/>
        <end position="146"/>
    </location>
</feature>
<gene>
    <name evidence="7" type="ORF">AO440_005182</name>
    <name evidence="8" type="ORF">AO440_005823</name>
</gene>
<sequence>MLAVTDNLLRIVNFVFMVICIGLISDLIATRDRHSSRVNYCMFAAAYGIATDSLYGVFANFFEILAWPLILFTLDFLNFAFMLTAGCVLAVGIRAHSCNNAHYRENNKIIQGSERRCRESQAAVAFFFFSMAIFLAKMIMSLLNIFSNGAFGTKFIRRRRNNAEVGVPSVSQV</sequence>
<keyword evidence="4 5" id="KW-0472">Membrane</keyword>
<dbReference type="Pfam" id="PF01284">
    <property type="entry name" value="MARVEL"/>
    <property type="match status" value="1"/>
</dbReference>
<reference evidence="7 9" key="1">
    <citation type="submission" date="2015-10" db="EMBL/GenBank/DDBJ databases">
        <title>Draft genomes sequences of Candida glabrata isolates 1A, 1B, 2A, 2B, 3A and 3B.</title>
        <authorList>
            <person name="Haavelsrud O.E."/>
            <person name="Gaustad P."/>
        </authorList>
    </citation>
    <scope>NUCLEOTIDE SEQUENCE [LARGE SCALE GENOMIC DNA]</scope>
    <source>
        <strain evidence="7">910700640</strain>
    </source>
</reference>
<feature type="transmembrane region" description="Helical" evidence="5">
    <location>
        <begin position="12"/>
        <end position="28"/>
    </location>
</feature>
<comment type="caution">
    <text evidence="7">The sequence shown here is derived from an EMBL/GenBank/DDBJ whole genome shotgun (WGS) entry which is preliminary data.</text>
</comment>
<dbReference type="GO" id="GO:0070941">
    <property type="term" value="P:eisosome assembly"/>
    <property type="evidence" value="ECO:0007669"/>
    <property type="project" value="TreeGrafter"/>
</dbReference>
<evidence type="ECO:0000313" key="9">
    <source>
        <dbReference type="Proteomes" id="UP000054886"/>
    </source>
</evidence>
<dbReference type="GO" id="GO:0032126">
    <property type="term" value="C:eisosome"/>
    <property type="evidence" value="ECO:0007669"/>
    <property type="project" value="TreeGrafter"/>
</dbReference>
<dbReference type="OMA" id="AFMWFLW"/>
<dbReference type="PANTHER" id="PTHR28165:SF1">
    <property type="entry name" value="NON-CLASSICAL EXPORT PROTEIN 2-RELATED"/>
    <property type="match status" value="1"/>
</dbReference>
<name>A0A0W0ENY3_CANGB</name>
<evidence type="ECO:0000256" key="3">
    <source>
        <dbReference type="ARBA" id="ARBA00022989"/>
    </source>
</evidence>
<evidence type="ECO:0000259" key="6">
    <source>
        <dbReference type="Pfam" id="PF01284"/>
    </source>
</evidence>
<feature type="transmembrane region" description="Helical" evidence="5">
    <location>
        <begin position="40"/>
        <end position="58"/>
    </location>
</feature>
<dbReference type="VEuPathDB" id="FungiDB:CAGL0L08448g"/>
<organism evidence="7 9">
    <name type="scientific">Candida glabrata</name>
    <name type="common">Yeast</name>
    <name type="synonym">Torulopsis glabrata</name>
    <dbReference type="NCBI Taxonomy" id="5478"/>
    <lineage>
        <taxon>Eukaryota</taxon>
        <taxon>Fungi</taxon>
        <taxon>Dikarya</taxon>
        <taxon>Ascomycota</taxon>
        <taxon>Saccharomycotina</taxon>
        <taxon>Saccharomycetes</taxon>
        <taxon>Saccharomycetales</taxon>
        <taxon>Saccharomycetaceae</taxon>
        <taxon>Nakaseomyces</taxon>
    </lineage>
</organism>
<dbReference type="Proteomes" id="UP000054886">
    <property type="component" value="Unassembled WGS sequence"/>
</dbReference>
<protein>
    <submittedName>
        <fullName evidence="7">Non-classical export protein 2</fullName>
    </submittedName>
</protein>
<dbReference type="VEuPathDB" id="FungiDB:GW608_L06721"/>
<accession>A0A0W0ENY3</accession>
<dbReference type="EMBL" id="LLZZ01000016">
    <property type="protein sequence ID" value="KTB12747.1"/>
    <property type="molecule type" value="Genomic_DNA"/>
</dbReference>
<keyword evidence="3 5" id="KW-1133">Transmembrane helix</keyword>
<evidence type="ECO:0000256" key="4">
    <source>
        <dbReference type="ARBA" id="ARBA00023136"/>
    </source>
</evidence>
<dbReference type="GO" id="GO:0005886">
    <property type="term" value="C:plasma membrane"/>
    <property type="evidence" value="ECO:0007669"/>
    <property type="project" value="TreeGrafter"/>
</dbReference>
<feature type="transmembrane region" description="Helical" evidence="5">
    <location>
        <begin position="64"/>
        <end position="93"/>
    </location>
</feature>
<dbReference type="VEuPathDB" id="FungiDB:GVI51_L08393"/>
<evidence type="ECO:0000256" key="2">
    <source>
        <dbReference type="ARBA" id="ARBA00022692"/>
    </source>
</evidence>
<proteinExistence type="predicted"/>
<dbReference type="InterPro" id="IPR008253">
    <property type="entry name" value="Marvel"/>
</dbReference>
<dbReference type="GO" id="GO:0072659">
    <property type="term" value="P:protein localization to plasma membrane"/>
    <property type="evidence" value="ECO:0007669"/>
    <property type="project" value="TreeGrafter"/>
</dbReference>
<evidence type="ECO:0000256" key="1">
    <source>
        <dbReference type="ARBA" id="ARBA00004141"/>
    </source>
</evidence>
<evidence type="ECO:0000313" key="7">
    <source>
        <dbReference type="EMBL" id="KTA98426.1"/>
    </source>
</evidence>
<dbReference type="EMBL" id="LLZZ01000153">
    <property type="protein sequence ID" value="KTA98426.1"/>
    <property type="molecule type" value="Genomic_DNA"/>
</dbReference>
<dbReference type="InterPro" id="IPR052649">
    <property type="entry name" value="NCE102-like"/>
</dbReference>